<organism evidence="1 2">
    <name type="scientific">Blyttiomyces helicus</name>
    <dbReference type="NCBI Taxonomy" id="388810"/>
    <lineage>
        <taxon>Eukaryota</taxon>
        <taxon>Fungi</taxon>
        <taxon>Fungi incertae sedis</taxon>
        <taxon>Chytridiomycota</taxon>
        <taxon>Chytridiomycota incertae sedis</taxon>
        <taxon>Chytridiomycetes</taxon>
        <taxon>Chytridiomycetes incertae sedis</taxon>
        <taxon>Blyttiomyces</taxon>
    </lineage>
</organism>
<name>A0A4V1IPE8_9FUNG</name>
<reference evidence="2" key="1">
    <citation type="journal article" date="2018" name="Nat. Microbiol.">
        <title>Leveraging single-cell genomics to expand the fungal tree of life.</title>
        <authorList>
            <person name="Ahrendt S.R."/>
            <person name="Quandt C.A."/>
            <person name="Ciobanu D."/>
            <person name="Clum A."/>
            <person name="Salamov A."/>
            <person name="Andreopoulos B."/>
            <person name="Cheng J.F."/>
            <person name="Woyke T."/>
            <person name="Pelin A."/>
            <person name="Henrissat B."/>
            <person name="Reynolds N.K."/>
            <person name="Benny G.L."/>
            <person name="Smith M.E."/>
            <person name="James T.Y."/>
            <person name="Grigoriev I.V."/>
        </authorList>
    </citation>
    <scope>NUCLEOTIDE SEQUENCE [LARGE SCALE GENOMIC DNA]</scope>
</reference>
<proteinExistence type="predicted"/>
<protein>
    <submittedName>
        <fullName evidence="1">Uncharacterized protein</fullName>
    </submittedName>
</protein>
<dbReference type="Proteomes" id="UP000269721">
    <property type="component" value="Unassembled WGS sequence"/>
</dbReference>
<evidence type="ECO:0000313" key="2">
    <source>
        <dbReference type="Proteomes" id="UP000269721"/>
    </source>
</evidence>
<sequence>MEFVNHYQAKRTTDEEIAKIINLYTKDEFLEEIKTRPFVYMTMNEYLRGNPTVRPYYDYDKAVDVYPSEKLVMADLEILKGYMAQLHPGAEVAYASRSGEKYGKGYIVSLQSYVKGYKMKVTDIETHIYNTFNGSEHNMETTSDHDKQSMMITQAKATFAPENHEMNWEISRSNFDVVIGWKLYLDSNYCPKCKKNHESPEAYIQCNGQGMLTMACRQTDLIMEPIKIPDDGASRIFINFNTVVNNYVNKNDIDDFPNDFEDFAMFPVEKFANSETARACFDSLKGDTANVAAFTLC</sequence>
<accession>A0A4V1IPE8</accession>
<evidence type="ECO:0000313" key="1">
    <source>
        <dbReference type="EMBL" id="RKO82807.1"/>
    </source>
</evidence>
<dbReference type="EMBL" id="ML002066">
    <property type="protein sequence ID" value="RKO82807.1"/>
    <property type="molecule type" value="Genomic_DNA"/>
</dbReference>
<keyword evidence="2" id="KW-1185">Reference proteome</keyword>
<gene>
    <name evidence="1" type="ORF">BDK51DRAFT_51990</name>
</gene>
<dbReference type="AlphaFoldDB" id="A0A4V1IPE8"/>